<dbReference type="Proteomes" id="UP000198727">
    <property type="component" value="Unassembled WGS sequence"/>
</dbReference>
<evidence type="ECO:0000313" key="4">
    <source>
        <dbReference type="EMBL" id="SFP96997.1"/>
    </source>
</evidence>
<dbReference type="CDD" id="cd16936">
    <property type="entry name" value="HATPase_RsbW-like"/>
    <property type="match status" value="1"/>
</dbReference>
<dbReference type="InterPro" id="IPR047718">
    <property type="entry name" value="RsbA-like_anti_sig"/>
</dbReference>
<evidence type="ECO:0000259" key="3">
    <source>
        <dbReference type="Pfam" id="PF14417"/>
    </source>
</evidence>
<accession>A0A1I5UPJ7</accession>
<name>A0A1I5UPJ7_9PSEU</name>
<dbReference type="EMBL" id="FOWW01000004">
    <property type="protein sequence ID" value="SFP96997.1"/>
    <property type="molecule type" value="Genomic_DNA"/>
</dbReference>
<sequence length="309" mass="32968">MTARATGTDTVSHQALLYRGRDEYVAGTVPFVQDALAAGLPVLVAVPPPNLDLLRAELGDAAGEVRLVDMSEAGRNPGRILPRVLLAFADAHPGPVRAIGESVWPGRSDAEYPACARHEALINLAFRDRDGAILCPYDAARLDEAVVKEAALTHPVMVEAGGTRRSADFDPHRVLAERDRPLDPPLAAVKLPFDVRGLRAARQFAVARATELGLAGERLRDVELVVSELVANSVVHGEGGGVLRVWADGEHVLCEVTDAGRIVDPLAGHLPAPPDQLGGRGLLMVHQLADLVRLHTGPGGTTVRAYFRR</sequence>
<dbReference type="Pfam" id="PF13581">
    <property type="entry name" value="HATPase_c_2"/>
    <property type="match status" value="1"/>
</dbReference>
<dbReference type="Gene3D" id="3.30.565.10">
    <property type="entry name" value="Histidine kinase-like ATPase, C-terminal domain"/>
    <property type="match status" value="1"/>
</dbReference>
<evidence type="ECO:0000313" key="5">
    <source>
        <dbReference type="Proteomes" id="UP000198727"/>
    </source>
</evidence>
<dbReference type="InterPro" id="IPR050267">
    <property type="entry name" value="Anti-sigma-factor_SerPK"/>
</dbReference>
<dbReference type="STRING" id="587909.SAMN05421810_10456"/>
<keyword evidence="1" id="KW-0723">Serine/threonine-protein kinase</keyword>
<keyword evidence="4" id="KW-0808">Transferase</keyword>
<dbReference type="InterPro" id="IPR036890">
    <property type="entry name" value="HATPase_C_sf"/>
</dbReference>
<reference evidence="5" key="1">
    <citation type="submission" date="2016-10" db="EMBL/GenBank/DDBJ databases">
        <authorList>
            <person name="Varghese N."/>
            <person name="Submissions S."/>
        </authorList>
    </citation>
    <scope>NUCLEOTIDE SEQUENCE [LARGE SCALE GENOMIC DNA]</scope>
    <source>
        <strain evidence="5">CGMCC 4.5579</strain>
    </source>
</reference>
<dbReference type="NCBIfam" id="NF041045">
    <property type="entry name" value="RsbA_anti_sig"/>
    <property type="match status" value="1"/>
</dbReference>
<feature type="domain" description="Histidine kinase/HSP90-like ATPase" evidence="2">
    <location>
        <begin position="192"/>
        <end position="306"/>
    </location>
</feature>
<evidence type="ECO:0000259" key="2">
    <source>
        <dbReference type="Pfam" id="PF13581"/>
    </source>
</evidence>
<protein>
    <submittedName>
        <fullName evidence="4">Anti-sigma regulatory factor (Ser/Thr protein kinase)</fullName>
    </submittedName>
</protein>
<proteinExistence type="predicted"/>
<dbReference type="InterPro" id="IPR003594">
    <property type="entry name" value="HATPase_dom"/>
</dbReference>
<dbReference type="Pfam" id="PF14417">
    <property type="entry name" value="MEDS"/>
    <property type="match status" value="1"/>
</dbReference>
<dbReference type="PANTHER" id="PTHR35526">
    <property type="entry name" value="ANTI-SIGMA-F FACTOR RSBW-RELATED"/>
    <property type="match status" value="1"/>
</dbReference>
<keyword evidence="5" id="KW-1185">Reference proteome</keyword>
<organism evidence="4 5">
    <name type="scientific">Amycolatopsis arida</name>
    <dbReference type="NCBI Taxonomy" id="587909"/>
    <lineage>
        <taxon>Bacteria</taxon>
        <taxon>Bacillati</taxon>
        <taxon>Actinomycetota</taxon>
        <taxon>Actinomycetes</taxon>
        <taxon>Pseudonocardiales</taxon>
        <taxon>Pseudonocardiaceae</taxon>
        <taxon>Amycolatopsis</taxon>
    </lineage>
</organism>
<dbReference type="OrthoDB" id="4088450at2"/>
<evidence type="ECO:0000256" key="1">
    <source>
        <dbReference type="ARBA" id="ARBA00022527"/>
    </source>
</evidence>
<dbReference type="SUPFAM" id="SSF55874">
    <property type="entry name" value="ATPase domain of HSP90 chaperone/DNA topoisomerase II/histidine kinase"/>
    <property type="match status" value="1"/>
</dbReference>
<dbReference type="PANTHER" id="PTHR35526:SF3">
    <property type="entry name" value="ANTI-SIGMA-F FACTOR RSBW"/>
    <property type="match status" value="1"/>
</dbReference>
<gene>
    <name evidence="4" type="ORF">SAMN05421810_10456</name>
</gene>
<dbReference type="AlphaFoldDB" id="A0A1I5UPJ7"/>
<dbReference type="GO" id="GO:0004674">
    <property type="term" value="F:protein serine/threonine kinase activity"/>
    <property type="evidence" value="ECO:0007669"/>
    <property type="project" value="UniProtKB-KW"/>
</dbReference>
<dbReference type="InterPro" id="IPR025847">
    <property type="entry name" value="MEDS_domain"/>
</dbReference>
<keyword evidence="4" id="KW-0418">Kinase</keyword>
<feature type="domain" description="MEDS" evidence="3">
    <location>
        <begin position="13"/>
        <end position="155"/>
    </location>
</feature>
<dbReference type="RefSeq" id="WP_092530464.1">
    <property type="nucleotide sequence ID" value="NZ_FOWW01000004.1"/>
</dbReference>